<accession>A0A1A8XHP9</accession>
<evidence type="ECO:0000256" key="2">
    <source>
        <dbReference type="PIRSR" id="PIRSR620019-2"/>
    </source>
</evidence>
<dbReference type="EMBL" id="FLQX01000035">
    <property type="protein sequence ID" value="SBT04221.1"/>
    <property type="molecule type" value="Genomic_DNA"/>
</dbReference>
<proteinExistence type="inferred from homology"/>
<feature type="binding site" evidence="2">
    <location>
        <position position="70"/>
    </location>
    <ligand>
        <name>substrate</name>
    </ligand>
</feature>
<name>A0A1A8XHP9_9PROT</name>
<gene>
    <name evidence="3" type="ORF">ACCAA_130153</name>
</gene>
<dbReference type="Pfam" id="PF14602">
    <property type="entry name" value="Hexapep_2"/>
    <property type="match status" value="1"/>
</dbReference>
<dbReference type="GO" id="GO:0016740">
    <property type="term" value="F:transferase activity"/>
    <property type="evidence" value="ECO:0007669"/>
    <property type="project" value="UniProtKB-KW"/>
</dbReference>
<dbReference type="Proteomes" id="UP000199169">
    <property type="component" value="Unassembled WGS sequence"/>
</dbReference>
<dbReference type="Gene3D" id="2.160.10.10">
    <property type="entry name" value="Hexapeptide repeat proteins"/>
    <property type="match status" value="1"/>
</dbReference>
<feature type="binding site" evidence="2">
    <location>
        <position position="170"/>
    </location>
    <ligand>
        <name>acetyl-CoA</name>
        <dbReference type="ChEBI" id="CHEBI:57288"/>
    </ligand>
</feature>
<keyword evidence="3" id="KW-0808">Transferase</keyword>
<dbReference type="SUPFAM" id="SSF51161">
    <property type="entry name" value="Trimeric LpxA-like enzymes"/>
    <property type="match status" value="1"/>
</dbReference>
<dbReference type="Pfam" id="PF00132">
    <property type="entry name" value="Hexapep"/>
    <property type="match status" value="1"/>
</dbReference>
<evidence type="ECO:0000256" key="1">
    <source>
        <dbReference type="ARBA" id="ARBA00007274"/>
    </source>
</evidence>
<dbReference type="InterPro" id="IPR011004">
    <property type="entry name" value="Trimer_LpxA-like_sf"/>
</dbReference>
<keyword evidence="4" id="KW-1185">Reference proteome</keyword>
<dbReference type="RefSeq" id="WP_186405897.1">
    <property type="nucleotide sequence ID" value="NZ_FLQX01000035.1"/>
</dbReference>
<sequence>MARETLIIYGNGQIARMLLHFARSQFDVVAFTVDRSVRQEAEIETVPVIPFEDIADHFSPNAHQMIIAVGYREMNALRARKHAEGRAKGYCFTNYIHPSVVWHPNLIAGENNVILDHVAIHPYTRLGNSNFVCSNTSIGHGCTIGDHCWINSGVSIGGETRIGDACFLGINAAIGDNIVMGDRCYIGANTLISRSTQADEVYISAGGELFPLRSHAFLQFISPPTP</sequence>
<dbReference type="PANTHER" id="PTHR43300:SF7">
    <property type="entry name" value="UDP-N-ACETYLBACILLOSAMINE N-ACETYLTRANSFERASE"/>
    <property type="match status" value="1"/>
</dbReference>
<dbReference type="AlphaFoldDB" id="A0A1A8XHP9"/>
<dbReference type="InterPro" id="IPR001451">
    <property type="entry name" value="Hexapep"/>
</dbReference>
<dbReference type="CDD" id="cd03360">
    <property type="entry name" value="LbH_AT_putative"/>
    <property type="match status" value="1"/>
</dbReference>
<dbReference type="InterPro" id="IPR050179">
    <property type="entry name" value="Trans_hexapeptide_repeat"/>
</dbReference>
<protein>
    <submittedName>
        <fullName evidence="3">Transferase</fullName>
    </submittedName>
</protein>
<evidence type="ECO:0000313" key="4">
    <source>
        <dbReference type="Proteomes" id="UP000199169"/>
    </source>
</evidence>
<comment type="similarity">
    <text evidence="1">Belongs to the transferase hexapeptide repeat family.</text>
</comment>
<reference evidence="3 4" key="1">
    <citation type="submission" date="2016-06" db="EMBL/GenBank/DDBJ databases">
        <authorList>
            <person name="Kjaerup R.B."/>
            <person name="Dalgaard T.S."/>
            <person name="Juul-Madsen H.R."/>
        </authorList>
    </citation>
    <scope>NUCLEOTIDE SEQUENCE [LARGE SCALE GENOMIC DNA]</scope>
    <source>
        <strain evidence="3">3</strain>
    </source>
</reference>
<evidence type="ECO:0000313" key="3">
    <source>
        <dbReference type="EMBL" id="SBT04221.1"/>
    </source>
</evidence>
<dbReference type="STRING" id="1860102.ACCAA_130153"/>
<dbReference type="InterPro" id="IPR020019">
    <property type="entry name" value="AcTrfase_PglD-like"/>
</dbReference>
<organism evidence="3 4">
    <name type="scientific">Candidatus Accumulibacter aalborgensis</name>
    <dbReference type="NCBI Taxonomy" id="1860102"/>
    <lineage>
        <taxon>Bacteria</taxon>
        <taxon>Pseudomonadati</taxon>
        <taxon>Pseudomonadota</taxon>
        <taxon>Betaproteobacteria</taxon>
        <taxon>Candidatus Accumulibacter</taxon>
    </lineage>
</organism>
<dbReference type="PANTHER" id="PTHR43300">
    <property type="entry name" value="ACETYLTRANSFERASE"/>
    <property type="match status" value="1"/>
</dbReference>